<gene>
    <name evidence="4" type="ordered locus">Hsero_4323</name>
</gene>
<dbReference type="InterPro" id="IPR041290">
    <property type="entry name" value="Tli4_C"/>
</dbReference>
<organism evidence="4 5">
    <name type="scientific">Herbaspirillum seropedicae (strain SmR1)</name>
    <dbReference type="NCBI Taxonomy" id="757424"/>
    <lineage>
        <taxon>Bacteria</taxon>
        <taxon>Pseudomonadati</taxon>
        <taxon>Pseudomonadota</taxon>
        <taxon>Betaproteobacteria</taxon>
        <taxon>Burkholderiales</taxon>
        <taxon>Oxalobacteraceae</taxon>
        <taxon>Herbaspirillum</taxon>
    </lineage>
</organism>
<reference evidence="4 5" key="1">
    <citation type="submission" date="2010-04" db="EMBL/GenBank/DDBJ databases">
        <title>The genome of Herbaspirillum seropedicae SmR1, an endophytic, nitrogen-fixing, plant-growth promoting beta-Proteobacteria.</title>
        <authorList>
            <person name="Pedrosa F.O."/>
            <person name="Monteiro R.A."/>
            <person name="Wassem R."/>
            <person name="Cruz L.M."/>
            <person name="Ayub R.A."/>
            <person name="Colauto N.B."/>
            <person name="Fernandez M.A."/>
            <person name="Fungaro M.H.P."/>
            <person name="Grisard E.C."/>
            <person name="Hungria M."/>
            <person name="Madeira H.M.F."/>
            <person name="Nodari R.O."/>
            <person name="Osaku C.A."/>
            <person name="Petzl-Erler M.L."/>
            <person name="Terenzi H."/>
            <person name="Vieira L.G.E."/>
            <person name="Almeida M.I.M."/>
            <person name="Alves L.R."/>
            <person name="Arantes O.M.N."/>
            <person name="Balsanelli E."/>
            <person name="Barcellos F.G."/>
            <person name="Baura V.A."/>
            <person name="Binde D.R."/>
            <person name="Campo R.J."/>
            <person name="Chubatsu L.S."/>
            <person name="Chueire L.M.O."/>
            <person name="Ciferri R.R."/>
            <person name="Correa L.C."/>
            <person name="da Conceicao Silva J.L."/>
            <person name="Dabul A.N.G."/>
            <person name="Dambros B.P."/>
            <person name="Faoro H."/>
            <person name="Favetti A."/>
            <person name="Friedermann G."/>
            <person name="Furlaneto M.C."/>
            <person name="Gasques L.S."/>
            <person name="Gimenes C.C.T."/>
            <person name="Gioppo N.M.R."/>
            <person name="Glienke-Blanco C."/>
            <person name="Godoy L.P."/>
            <person name="Guerra M.P."/>
            <person name="Karp S."/>
            <person name="Kava-Cordeiro V."/>
            <person name="Margarido V.P."/>
            <person name="Mathioni S.M."/>
            <person name="Menck-Soares M.A."/>
            <person name="Murace N.K."/>
            <person name="Nicolas M.F."/>
            <person name="Oliveira C.E.C."/>
            <person name="Pagnan N.A.B."/>
            <person name="Pamphile J.A."/>
            <person name="Patussi E.V."/>
            <person name="Pereira L.F.P."/>
            <person name="Pereira-Ferrari L."/>
            <person name="Pinto F.G.S."/>
            <person name="Precoma C."/>
            <person name="Prioli A.J."/>
            <person name="Prioli S.M.A.P."/>
            <person name="Raittz R.T."/>
            <person name="Ramos H.J.O."/>
            <person name="Ribeiro E.M.S.F."/>
            <person name="Rigo L.U."/>
            <person name="Rocha C.L.M.S.C."/>
            <person name="Rocha S.N."/>
            <person name="Santos K."/>
            <person name="Satori D."/>
            <person name="Silva A.G."/>
            <person name="Simao R.C.G."/>
            <person name="Soares M.A.M."/>
            <person name="Souza E.M."/>
            <person name="Steffens M.B.R."/>
            <person name="Steindel M."/>
            <person name="Tadra-Sfeir M.Z."/>
            <person name="Takahashi E.K."/>
            <person name="Torres R.A."/>
            <person name="Valle J.S."/>
            <person name="Vernal J.I."/>
            <person name="Vilas-Boas L.A."/>
            <person name="Watanabe M.A.E."/>
            <person name="Weiss V.A."/>
            <person name="Yates M.A."/>
            <person name="Souza E.M."/>
        </authorList>
    </citation>
    <scope>NUCLEOTIDE SEQUENCE [LARGE SCALE GENOMIC DNA]</scope>
    <source>
        <strain evidence="4 5">SmR1</strain>
    </source>
</reference>
<keyword evidence="5" id="KW-1185">Reference proteome</keyword>
<dbReference type="Pfam" id="PF18443">
    <property type="entry name" value="Tli4_N"/>
    <property type="match status" value="1"/>
</dbReference>
<dbReference type="Proteomes" id="UP000000329">
    <property type="component" value="Chromosome"/>
</dbReference>
<feature type="domain" description="Tle cognate immunity protein 4 C-terminal" evidence="2">
    <location>
        <begin position="195"/>
        <end position="365"/>
    </location>
</feature>
<feature type="region of interest" description="Disordered" evidence="1">
    <location>
        <begin position="302"/>
        <end position="341"/>
    </location>
</feature>
<dbReference type="STRING" id="757424.Hsero_4323"/>
<evidence type="ECO:0000313" key="4">
    <source>
        <dbReference type="EMBL" id="ADJ65792.1"/>
    </source>
</evidence>
<dbReference type="eggNOG" id="ENOG5032V75">
    <property type="taxonomic scope" value="Bacteria"/>
</dbReference>
<dbReference type="HOGENOM" id="CLU_768913_0_0_4"/>
<dbReference type="InterPro" id="IPR040761">
    <property type="entry name" value="Tli4_N"/>
</dbReference>
<evidence type="ECO:0000256" key="1">
    <source>
        <dbReference type="SAM" id="MobiDB-lite"/>
    </source>
</evidence>
<dbReference type="EMBL" id="CP002039">
    <property type="protein sequence ID" value="ADJ65792.1"/>
    <property type="molecule type" value="Genomic_DNA"/>
</dbReference>
<evidence type="ECO:0000259" key="3">
    <source>
        <dbReference type="Pfam" id="PF18443"/>
    </source>
</evidence>
<accession>D8IUR0</accession>
<name>D8IUR0_HERSS</name>
<proteinExistence type="predicted"/>
<feature type="domain" description="Tle cognate immunity protein 4 N-terminal" evidence="3">
    <location>
        <begin position="47"/>
        <end position="192"/>
    </location>
</feature>
<dbReference type="Pfam" id="PF18426">
    <property type="entry name" value="Tli4_C"/>
    <property type="match status" value="1"/>
</dbReference>
<sequence>MRNKYLVSTGVLLALILSAFFLYHRGTPELTAKETQKMNAITEKMIPRCFGRYLIDLPESFVLNTEGGQEIDGVTIDIKAQSETEFQRALEARKRVLESETLLVEPRTATLKEIVALPNRRGVIFNRAESEFNNVFRILELMDWRDGYQIKMKIDARDRHYSKEKLPAGTVISTVPERMATLLKVYHRTRPRGNEIPSGQGICILNGFVEGPASSAESIRFFYHLNEVDDVYFTLATLSGPRDADTLLDRMKFLAPIWKTDGGRLIRSGRIYRELPGQEVLYMAPDEHTKIPALEFRYEDTRRGDGATNPSIEVGMNVGTRKPEPDPEDPDEHAYPPPIFTPSLSEAEAIHLWDKVLPTLRTRPGAF</sequence>
<dbReference type="KEGG" id="hse:Hsero_4323"/>
<protein>
    <recommendedName>
        <fullName evidence="6">Tle cognate immunity protein 4 C-terminal domain-containing protein</fullName>
    </recommendedName>
</protein>
<evidence type="ECO:0000259" key="2">
    <source>
        <dbReference type="Pfam" id="PF18426"/>
    </source>
</evidence>
<evidence type="ECO:0000313" key="5">
    <source>
        <dbReference type="Proteomes" id="UP000000329"/>
    </source>
</evidence>
<evidence type="ECO:0008006" key="6">
    <source>
        <dbReference type="Google" id="ProtNLM"/>
    </source>
</evidence>
<dbReference type="AlphaFoldDB" id="D8IUR0"/>